<proteinExistence type="predicted"/>
<protein>
    <submittedName>
        <fullName evidence="2">Uncharacterized protein</fullName>
    </submittedName>
</protein>
<comment type="caution">
    <text evidence="2">The sequence shown here is derived from an EMBL/GenBank/DDBJ whole genome shotgun (WGS) entry which is preliminary data.</text>
</comment>
<evidence type="ECO:0000256" key="1">
    <source>
        <dbReference type="SAM" id="MobiDB-lite"/>
    </source>
</evidence>
<feature type="compositionally biased region" description="Basic and acidic residues" evidence="1">
    <location>
        <begin position="27"/>
        <end position="40"/>
    </location>
</feature>
<keyword evidence="3" id="KW-1185">Reference proteome</keyword>
<reference evidence="2" key="1">
    <citation type="submission" date="2022-07" db="EMBL/GenBank/DDBJ databases">
        <title>Genome Sequence of Physisporinus lineatus.</title>
        <authorList>
            <person name="Buettner E."/>
        </authorList>
    </citation>
    <scope>NUCLEOTIDE SEQUENCE</scope>
    <source>
        <strain evidence="2">VT162</strain>
    </source>
</reference>
<organism evidence="2 3">
    <name type="scientific">Meripilus lineatus</name>
    <dbReference type="NCBI Taxonomy" id="2056292"/>
    <lineage>
        <taxon>Eukaryota</taxon>
        <taxon>Fungi</taxon>
        <taxon>Dikarya</taxon>
        <taxon>Basidiomycota</taxon>
        <taxon>Agaricomycotina</taxon>
        <taxon>Agaricomycetes</taxon>
        <taxon>Polyporales</taxon>
        <taxon>Meripilaceae</taxon>
        <taxon>Meripilus</taxon>
    </lineage>
</organism>
<feature type="compositionally biased region" description="Polar residues" evidence="1">
    <location>
        <begin position="1"/>
        <end position="15"/>
    </location>
</feature>
<accession>A0AAD5UU73</accession>
<feature type="region of interest" description="Disordered" evidence="1">
    <location>
        <begin position="277"/>
        <end position="357"/>
    </location>
</feature>
<feature type="compositionally biased region" description="Low complexity" evidence="1">
    <location>
        <begin position="76"/>
        <end position="85"/>
    </location>
</feature>
<name>A0AAD5UU73_9APHY</name>
<dbReference type="Proteomes" id="UP001212997">
    <property type="component" value="Unassembled WGS sequence"/>
</dbReference>
<gene>
    <name evidence="2" type="ORF">NLI96_g11435</name>
</gene>
<feature type="compositionally biased region" description="Low complexity" evidence="1">
    <location>
        <begin position="295"/>
        <end position="329"/>
    </location>
</feature>
<feature type="region of interest" description="Disordered" evidence="1">
    <location>
        <begin position="1"/>
        <end position="93"/>
    </location>
</feature>
<dbReference type="EMBL" id="JANAWD010000762">
    <property type="protein sequence ID" value="KAJ3476034.1"/>
    <property type="molecule type" value="Genomic_DNA"/>
</dbReference>
<evidence type="ECO:0000313" key="3">
    <source>
        <dbReference type="Proteomes" id="UP001212997"/>
    </source>
</evidence>
<dbReference type="AlphaFoldDB" id="A0AAD5UU73"/>
<evidence type="ECO:0000313" key="2">
    <source>
        <dbReference type="EMBL" id="KAJ3476034.1"/>
    </source>
</evidence>
<sequence length="357" mass="38298">MIQQGVSAGESSSDPNGGGSPICRVMDYIEARLEAIRSREEEEEEDEEKERGKQAHTTAGDVKTEGKGRSGVQKAQQSQQQQQQSGTATPKPKEHVCLPFHLFRSKDRLIELIELIGTRFGFAAHFSTTHSFNTRPSTTPLNPPTPLSPPILLLPTPSLIRPLPQSLSLSTPQQRKTRASALSKEAVLAASQSTIPFALTPSPPSSTNLHNFRDAQQQSALSLDVPLPPVAIISPTPLSPPQLQLPFSHTHTNAPSYTQTYTSTVGTKRRLNTMLLDSGVQGVASGSTRRRTRSSRNLNNNSASAAAAVANNNSNNHSGSSPISSAGTNLSSGEGGTGEAMDVEEESGRERKRVARR</sequence>